<protein>
    <submittedName>
        <fullName evidence="1">1971_t:CDS:1</fullName>
    </submittedName>
</protein>
<evidence type="ECO:0000313" key="2">
    <source>
        <dbReference type="Proteomes" id="UP000789901"/>
    </source>
</evidence>
<reference evidence="1 2" key="1">
    <citation type="submission" date="2021-06" db="EMBL/GenBank/DDBJ databases">
        <authorList>
            <person name="Kallberg Y."/>
            <person name="Tangrot J."/>
            <person name="Rosling A."/>
        </authorList>
    </citation>
    <scope>NUCLEOTIDE SEQUENCE [LARGE SCALE GENOMIC DNA]</scope>
    <source>
        <strain evidence="1 2">120-4 pot B 10/14</strain>
    </source>
</reference>
<gene>
    <name evidence="1" type="ORF">GMARGA_LOCUS37353</name>
</gene>
<keyword evidence="2" id="KW-1185">Reference proteome</keyword>
<proteinExistence type="predicted"/>
<dbReference type="EMBL" id="CAJVQB010077488">
    <property type="protein sequence ID" value="CAG8844896.1"/>
    <property type="molecule type" value="Genomic_DNA"/>
</dbReference>
<name>A0ABN7X0N7_GIGMA</name>
<sequence length="109" mass="12635">MLATQQSKEIVIQGTENIIEQLQKNMNIDYFFELALKKIKSFNNINTFLPLMIVSKNNSMLRSTMFHEDQQTSTKQLDSHSNALNILEINEEIEMVSNITIKDNIDTQK</sequence>
<accession>A0ABN7X0N7</accession>
<evidence type="ECO:0000313" key="1">
    <source>
        <dbReference type="EMBL" id="CAG8844896.1"/>
    </source>
</evidence>
<dbReference type="Proteomes" id="UP000789901">
    <property type="component" value="Unassembled WGS sequence"/>
</dbReference>
<comment type="caution">
    <text evidence="1">The sequence shown here is derived from an EMBL/GenBank/DDBJ whole genome shotgun (WGS) entry which is preliminary data.</text>
</comment>
<organism evidence="1 2">
    <name type="scientific">Gigaspora margarita</name>
    <dbReference type="NCBI Taxonomy" id="4874"/>
    <lineage>
        <taxon>Eukaryota</taxon>
        <taxon>Fungi</taxon>
        <taxon>Fungi incertae sedis</taxon>
        <taxon>Mucoromycota</taxon>
        <taxon>Glomeromycotina</taxon>
        <taxon>Glomeromycetes</taxon>
        <taxon>Diversisporales</taxon>
        <taxon>Gigasporaceae</taxon>
        <taxon>Gigaspora</taxon>
    </lineage>
</organism>